<proteinExistence type="predicted"/>
<evidence type="ECO:0000313" key="2">
    <source>
        <dbReference type="Proteomes" id="UP000788993"/>
    </source>
</evidence>
<dbReference type="Proteomes" id="UP000788993">
    <property type="component" value="Unassembled WGS sequence"/>
</dbReference>
<reference evidence="1" key="2">
    <citation type="submission" date="2021-01" db="EMBL/GenBank/DDBJ databases">
        <authorList>
            <person name="Schikora-Tamarit M.A."/>
        </authorList>
    </citation>
    <scope>NUCLEOTIDE SEQUENCE</scope>
    <source>
        <strain evidence="1">NCAIM Y.01608</strain>
    </source>
</reference>
<keyword evidence="2" id="KW-1185">Reference proteome</keyword>
<sequence>MEPSLSGNLGNVLKQVNNSGRVAVLIVIPGNELDEGWGQQDTGLGVEDRGSGVGHEVGRNDCLVGVSKDSSQWALSSLLHGGANVLVGGWLLEVDGQVNNRNIGGWDSHGHTSELTGQCRKDLSDSLGSTSRGWDDVTGSGSTTSPVLVGWTVNSLLSSGDGVNSGHQTFLNSVGVVDNLGHWCQAVGGTRSVRQNLDVWSVLLVVHTHNEHWSILRWSSDDDLLGTSINVLLSALQGGENSGRVQNVVDALLTPWDVCWVSLLENLNLLAVNDQVLTLVGNSSLELSVCRVVLEHVSGVIRSNEWIIDGNDVDVVSAQGNSQHQSTNSSKSINSNVCGHFVSILSLY</sequence>
<dbReference type="AlphaFoldDB" id="A0A9P8PSB5"/>
<gene>
    <name evidence="1" type="ORF">OGATHE_001181</name>
</gene>
<comment type="caution">
    <text evidence="1">The sequence shown here is derived from an EMBL/GenBank/DDBJ whole genome shotgun (WGS) entry which is preliminary data.</text>
</comment>
<organism evidence="1 2">
    <name type="scientific">Ogataea polymorpha</name>
    <dbReference type="NCBI Taxonomy" id="460523"/>
    <lineage>
        <taxon>Eukaryota</taxon>
        <taxon>Fungi</taxon>
        <taxon>Dikarya</taxon>
        <taxon>Ascomycota</taxon>
        <taxon>Saccharomycotina</taxon>
        <taxon>Pichiomycetes</taxon>
        <taxon>Pichiales</taxon>
        <taxon>Pichiaceae</taxon>
        <taxon>Ogataea</taxon>
    </lineage>
</organism>
<dbReference type="EMBL" id="JAEUBD010000146">
    <property type="protein sequence ID" value="KAH3676692.1"/>
    <property type="molecule type" value="Genomic_DNA"/>
</dbReference>
<accession>A0A9P8PSB5</accession>
<name>A0A9P8PSB5_9ASCO</name>
<reference evidence="1" key="1">
    <citation type="journal article" date="2021" name="Open Biol.">
        <title>Shared evolutionary footprints suggest mitochondrial oxidative damage underlies multiple complex I losses in fungi.</title>
        <authorList>
            <person name="Schikora-Tamarit M.A."/>
            <person name="Marcet-Houben M."/>
            <person name="Nosek J."/>
            <person name="Gabaldon T."/>
        </authorList>
    </citation>
    <scope>NUCLEOTIDE SEQUENCE</scope>
    <source>
        <strain evidence="1">NCAIM Y.01608</strain>
    </source>
</reference>
<evidence type="ECO:0000313" key="1">
    <source>
        <dbReference type="EMBL" id="KAH3676692.1"/>
    </source>
</evidence>
<protein>
    <submittedName>
        <fullName evidence="1">Uncharacterized protein</fullName>
    </submittedName>
</protein>